<evidence type="ECO:0000259" key="2">
    <source>
        <dbReference type="Pfam" id="PF03551"/>
    </source>
</evidence>
<dbReference type="OrthoDB" id="3186544at2"/>
<dbReference type="Pfam" id="PF10400">
    <property type="entry name" value="Vir_act_alpha_C"/>
    <property type="match status" value="1"/>
</dbReference>
<dbReference type="InterPro" id="IPR036390">
    <property type="entry name" value="WH_DNA-bd_sf"/>
</dbReference>
<sequence>MSLKHVILVVLKKGSASGYEINQTFEGPLGIYWNTSHQRVYRALATLSKDRWVSFELHPQSGKPDKKVYDITPEGERQLLEWLMEYQQPAPINESLQVKLFAGEFCPTEVLLEQIKALRQEHQKKLTSYQADADKVKDAIDHLAIENRRGYLTLRKGILMEQARLSWCDEAIIMLEQDLAQ</sequence>
<dbReference type="Proteomes" id="UP000193450">
    <property type="component" value="Chromosome"/>
</dbReference>
<dbReference type="STRING" id="716816.BST96_09865"/>
<dbReference type="Gene3D" id="1.10.10.10">
    <property type="entry name" value="Winged helix-like DNA-binding domain superfamily/Winged helix DNA-binding domain"/>
    <property type="match status" value="1"/>
</dbReference>
<dbReference type="EMBL" id="CP019343">
    <property type="protein sequence ID" value="ARN74402.1"/>
    <property type="molecule type" value="Genomic_DNA"/>
</dbReference>
<dbReference type="RefSeq" id="WP_085758546.1">
    <property type="nucleotide sequence ID" value="NZ_CP019343.1"/>
</dbReference>
<feature type="coiled-coil region" evidence="1">
    <location>
        <begin position="112"/>
        <end position="139"/>
    </location>
</feature>
<reference evidence="4 5" key="1">
    <citation type="submission" date="2016-11" db="EMBL/GenBank/DDBJ databases">
        <title>Trade-off between light-utilization and light-protection in marine flavobacteria.</title>
        <authorList>
            <person name="Kumagai Y."/>
        </authorList>
    </citation>
    <scope>NUCLEOTIDE SEQUENCE [LARGE SCALE GENOMIC DNA]</scope>
    <source>
        <strain evidence="4 5">NBRC 107125</strain>
    </source>
</reference>
<keyword evidence="1" id="KW-0175">Coiled coil</keyword>
<dbReference type="AlphaFoldDB" id="A0A1X9NDC7"/>
<keyword evidence="5" id="KW-1185">Reference proteome</keyword>
<dbReference type="KEGG" id="osg:BST96_09865"/>
<dbReference type="PANTHER" id="PTHR43252">
    <property type="entry name" value="TRANSCRIPTIONAL REGULATOR YQJI"/>
    <property type="match status" value="1"/>
</dbReference>
<evidence type="ECO:0000256" key="1">
    <source>
        <dbReference type="SAM" id="Coils"/>
    </source>
</evidence>
<evidence type="ECO:0000313" key="4">
    <source>
        <dbReference type="EMBL" id="ARN74402.1"/>
    </source>
</evidence>
<organism evidence="4 5">
    <name type="scientific">Oceanicoccus sagamiensis</name>
    <dbReference type="NCBI Taxonomy" id="716816"/>
    <lineage>
        <taxon>Bacteria</taxon>
        <taxon>Pseudomonadati</taxon>
        <taxon>Pseudomonadota</taxon>
        <taxon>Gammaproteobacteria</taxon>
        <taxon>Cellvibrionales</taxon>
        <taxon>Spongiibacteraceae</taxon>
        <taxon>Oceanicoccus</taxon>
    </lineage>
</organism>
<dbReference type="SUPFAM" id="SSF46785">
    <property type="entry name" value="Winged helix' DNA-binding domain"/>
    <property type="match status" value="1"/>
</dbReference>
<name>A0A1X9NDC7_9GAMM</name>
<gene>
    <name evidence="4" type="ORF">BST96_09865</name>
</gene>
<dbReference type="InterPro" id="IPR036388">
    <property type="entry name" value="WH-like_DNA-bd_sf"/>
</dbReference>
<protein>
    <recommendedName>
        <fullName evidence="6">PadR family transcriptional regulator</fullName>
    </recommendedName>
</protein>
<evidence type="ECO:0000259" key="3">
    <source>
        <dbReference type="Pfam" id="PF10400"/>
    </source>
</evidence>
<dbReference type="InterPro" id="IPR005149">
    <property type="entry name" value="Tscrpt_reg_PadR_N"/>
</dbReference>
<feature type="domain" description="Transcription regulator PadR N-terminal" evidence="2">
    <location>
        <begin position="7"/>
        <end position="79"/>
    </location>
</feature>
<dbReference type="PANTHER" id="PTHR43252:SF4">
    <property type="entry name" value="TRANSCRIPTIONAL REGULATORY PROTEIN"/>
    <property type="match status" value="1"/>
</dbReference>
<feature type="domain" description="Transcription regulator PadR C-terminal" evidence="3">
    <location>
        <begin position="94"/>
        <end position="175"/>
    </location>
</feature>
<dbReference type="Pfam" id="PF03551">
    <property type="entry name" value="PadR"/>
    <property type="match status" value="1"/>
</dbReference>
<proteinExistence type="predicted"/>
<accession>A0A1X9NDC7</accession>
<evidence type="ECO:0008006" key="6">
    <source>
        <dbReference type="Google" id="ProtNLM"/>
    </source>
</evidence>
<dbReference type="Gene3D" id="6.10.140.190">
    <property type="match status" value="1"/>
</dbReference>
<dbReference type="InterPro" id="IPR018309">
    <property type="entry name" value="Tscrpt_reg_PadR_C"/>
</dbReference>
<evidence type="ECO:0000313" key="5">
    <source>
        <dbReference type="Proteomes" id="UP000193450"/>
    </source>
</evidence>